<dbReference type="Pfam" id="PF11367">
    <property type="entry name" value="Tail_completion_gp17"/>
    <property type="match status" value="1"/>
</dbReference>
<gene>
    <name evidence="1" type="ORF">V474_07730</name>
</gene>
<protein>
    <submittedName>
        <fullName evidence="1">Uncharacterized protein</fullName>
    </submittedName>
</protein>
<dbReference type="OrthoDB" id="7505973at2"/>
<dbReference type="InterPro" id="IPR021508">
    <property type="entry name" value="Gp17-like"/>
</dbReference>
<keyword evidence="2" id="KW-1185">Reference proteome</keyword>
<dbReference type="AlphaFoldDB" id="A0A0J7Y7R4"/>
<name>A0A0J7Y7R4_9SPHN</name>
<dbReference type="Proteomes" id="UP000052268">
    <property type="component" value="Unassembled WGS sequence"/>
</dbReference>
<evidence type="ECO:0000313" key="2">
    <source>
        <dbReference type="Proteomes" id="UP000052268"/>
    </source>
</evidence>
<evidence type="ECO:0000313" key="1">
    <source>
        <dbReference type="EMBL" id="KMS59979.1"/>
    </source>
</evidence>
<dbReference type="InterPro" id="IPR053745">
    <property type="entry name" value="Viral_Tail_Comp_sf"/>
</dbReference>
<accession>A0A0J7Y7R4</accession>
<proteinExistence type="predicted"/>
<sequence>MASVLIRETERAAIITLKAYAPLIAILPKTSIDPQPKTAGFDAQGAPVWPFVRLDASQAIPRGRGCTARSEVRFRLHSFAKPRFNSSSQIIETAKDHAGRLNDAVVEAIHSHAYEVAGRRYRFIVSSADLMQDGAEADAYHGIAAIVARAYQG</sequence>
<comment type="caution">
    <text evidence="1">The sequence shown here is derived from an EMBL/GenBank/DDBJ whole genome shotgun (WGS) entry which is preliminary data.</text>
</comment>
<dbReference type="PATRIC" id="fig|1114963.3.peg.444"/>
<dbReference type="EMBL" id="JACU01000002">
    <property type="protein sequence ID" value="KMS59979.1"/>
    <property type="molecule type" value="Genomic_DNA"/>
</dbReference>
<dbReference type="Gene3D" id="3.30.2000.30">
    <property type="match status" value="1"/>
</dbReference>
<dbReference type="RefSeq" id="WP_059149909.1">
    <property type="nucleotide sequence ID" value="NZ_KQ130452.1"/>
</dbReference>
<reference evidence="1 2" key="1">
    <citation type="journal article" date="2015" name="G3 (Bethesda)">
        <title>Insights into Ongoing Evolution of the Hexachlorocyclohexane Catabolic Pathway from Comparative Genomics of Ten Sphingomonadaceae Strains.</title>
        <authorList>
            <person name="Pearce S.L."/>
            <person name="Oakeshott J.G."/>
            <person name="Pandey G."/>
        </authorList>
    </citation>
    <scope>NUCLEOTIDE SEQUENCE [LARGE SCALE GENOMIC DNA]</scope>
    <source>
        <strain evidence="1 2">LL02</strain>
    </source>
</reference>
<organism evidence="1 2">
    <name type="scientific">Novosphingobium barchaimii LL02</name>
    <dbReference type="NCBI Taxonomy" id="1114963"/>
    <lineage>
        <taxon>Bacteria</taxon>
        <taxon>Pseudomonadati</taxon>
        <taxon>Pseudomonadota</taxon>
        <taxon>Alphaproteobacteria</taxon>
        <taxon>Sphingomonadales</taxon>
        <taxon>Sphingomonadaceae</taxon>
        <taxon>Novosphingobium</taxon>
    </lineage>
</organism>